<dbReference type="SMART" id="SM00921">
    <property type="entry name" value="MHC_II_beta"/>
    <property type="match status" value="1"/>
</dbReference>
<evidence type="ECO:0000313" key="10">
    <source>
        <dbReference type="Proteomes" id="UP001187343"/>
    </source>
</evidence>
<feature type="domain" description="Ig-like" evidence="8">
    <location>
        <begin position="109"/>
        <end position="194"/>
    </location>
</feature>
<keyword evidence="3 6" id="KW-1133">Transmembrane helix</keyword>
<feature type="chain" id="PRO_5041671582" description="Ig-like domain-containing protein" evidence="7">
    <location>
        <begin position="21"/>
        <end position="311"/>
    </location>
</feature>
<protein>
    <recommendedName>
        <fullName evidence="8">Ig-like domain-containing protein</fullName>
    </recommendedName>
</protein>
<keyword evidence="6" id="KW-0472">Membrane</keyword>
<dbReference type="InterPro" id="IPR000353">
    <property type="entry name" value="MHC_II_b_N"/>
</dbReference>
<evidence type="ECO:0000256" key="4">
    <source>
        <dbReference type="ARBA" id="ARBA00023157"/>
    </source>
</evidence>
<keyword evidence="4" id="KW-1015">Disulfide bond</keyword>
<proteinExistence type="predicted"/>
<dbReference type="InterPro" id="IPR036179">
    <property type="entry name" value="Ig-like_dom_sf"/>
</dbReference>
<evidence type="ECO:0000256" key="6">
    <source>
        <dbReference type="SAM" id="Phobius"/>
    </source>
</evidence>
<dbReference type="Proteomes" id="UP001187343">
    <property type="component" value="Unassembled WGS sequence"/>
</dbReference>
<dbReference type="Pfam" id="PF00969">
    <property type="entry name" value="MHC_II_beta"/>
    <property type="match status" value="1"/>
</dbReference>
<dbReference type="Gene3D" id="3.10.320.10">
    <property type="entry name" value="Class II Histocompatibility Antigen, M Beta Chain, Chain B, domain 1"/>
    <property type="match status" value="1"/>
</dbReference>
<dbReference type="InterPro" id="IPR011162">
    <property type="entry name" value="MHC_I/II-like_Ag-recog"/>
</dbReference>
<dbReference type="GO" id="GO:0006955">
    <property type="term" value="P:immune response"/>
    <property type="evidence" value="ECO:0007669"/>
    <property type="project" value="InterPro"/>
</dbReference>
<dbReference type="EMBL" id="JAUYZG010000009">
    <property type="protein sequence ID" value="KAK2898779.1"/>
    <property type="molecule type" value="Genomic_DNA"/>
</dbReference>
<dbReference type="GO" id="GO:0042613">
    <property type="term" value="C:MHC class II protein complex"/>
    <property type="evidence" value="ECO:0007669"/>
    <property type="project" value="InterPro"/>
</dbReference>
<dbReference type="SUPFAM" id="SSF54452">
    <property type="entry name" value="MHC antigen-recognition domain"/>
    <property type="match status" value="1"/>
</dbReference>
<sequence>MRKYNLVAVFLSALFETVHGHYGYVQIQCRVPDSQQHVEFIFTVTYNMIEYLRYNSTEDKAIGYTEFGKKLAEDYNKNKILLAQAEFVLDQCKKVGQYIVPLSDKTVPPEVIIRLDNVNQKAILVCSAYDFYPKPIRLTWIRDDQVMAADVTSIEEQDNGDWFYQIHSHLEYFPKPGEKISCVVEHASSNKPMIYHWDPSLPESEKAKIILGAVGLSIGVFMAAGGLIYYKRKHTGFYRLPPNWRKLGETGNQKSLELELQVIFVAVQTVGNTERLLDSCVRIQKPPPSEVPPSSVLAREPRAVRGFRYAN</sequence>
<dbReference type="SUPFAM" id="SSF48726">
    <property type="entry name" value="Immunoglobulin"/>
    <property type="match status" value="1"/>
</dbReference>
<dbReference type="Gene3D" id="2.60.40.10">
    <property type="entry name" value="Immunoglobulins"/>
    <property type="match status" value="1"/>
</dbReference>
<evidence type="ECO:0000256" key="7">
    <source>
        <dbReference type="SAM" id="SignalP"/>
    </source>
</evidence>
<dbReference type="InterPro" id="IPR050160">
    <property type="entry name" value="MHC/Immunoglobulin"/>
</dbReference>
<evidence type="ECO:0000256" key="3">
    <source>
        <dbReference type="ARBA" id="ARBA00022989"/>
    </source>
</evidence>
<dbReference type="SMART" id="SM00407">
    <property type="entry name" value="IGc1"/>
    <property type="match status" value="1"/>
</dbReference>
<keyword evidence="2 6" id="KW-0812">Transmembrane</keyword>
<keyword evidence="7" id="KW-0732">Signal</keyword>
<evidence type="ECO:0000256" key="2">
    <source>
        <dbReference type="ARBA" id="ARBA00022692"/>
    </source>
</evidence>
<dbReference type="Pfam" id="PF07654">
    <property type="entry name" value="C1-set"/>
    <property type="match status" value="1"/>
</dbReference>
<evidence type="ECO:0000313" key="9">
    <source>
        <dbReference type="EMBL" id="KAK2898779.1"/>
    </source>
</evidence>
<dbReference type="InterPro" id="IPR014745">
    <property type="entry name" value="MHC_II_a/b_N"/>
</dbReference>
<dbReference type="InterPro" id="IPR013783">
    <property type="entry name" value="Ig-like_fold"/>
</dbReference>
<evidence type="ECO:0000259" key="8">
    <source>
        <dbReference type="PROSITE" id="PS50835"/>
    </source>
</evidence>
<evidence type="ECO:0000256" key="1">
    <source>
        <dbReference type="ARBA" id="ARBA00004479"/>
    </source>
</evidence>
<feature type="transmembrane region" description="Helical" evidence="6">
    <location>
        <begin position="209"/>
        <end position="230"/>
    </location>
</feature>
<keyword evidence="5" id="KW-0325">Glycoprotein</keyword>
<dbReference type="InterPro" id="IPR003597">
    <property type="entry name" value="Ig_C1-set"/>
</dbReference>
<dbReference type="GO" id="GO:0019882">
    <property type="term" value="P:antigen processing and presentation"/>
    <property type="evidence" value="ECO:0007669"/>
    <property type="project" value="InterPro"/>
</dbReference>
<name>A0AA88PWK3_9TELE</name>
<comment type="subcellular location">
    <subcellularLocation>
        <location evidence="1">Membrane</location>
        <topology evidence="1">Single-pass type I membrane protein</topology>
    </subcellularLocation>
</comment>
<dbReference type="PANTHER" id="PTHR19944:SF99">
    <property type="entry name" value="HLA CLASS II HISTOCOMPATIBILITY ANTIGEN, DRB1 BETA CHAIN"/>
    <property type="match status" value="1"/>
</dbReference>
<dbReference type="PANTHER" id="PTHR19944">
    <property type="entry name" value="MHC CLASS II-RELATED"/>
    <property type="match status" value="1"/>
</dbReference>
<evidence type="ECO:0000256" key="5">
    <source>
        <dbReference type="ARBA" id="ARBA00023180"/>
    </source>
</evidence>
<comment type="caution">
    <text evidence="9">The sequence shown here is derived from an EMBL/GenBank/DDBJ whole genome shotgun (WGS) entry which is preliminary data.</text>
</comment>
<dbReference type="PROSITE" id="PS50835">
    <property type="entry name" value="IG_LIKE"/>
    <property type="match status" value="1"/>
</dbReference>
<gene>
    <name evidence="9" type="ORF">Q8A67_010197</name>
</gene>
<accession>A0AA88PWK3</accession>
<reference evidence="9" key="1">
    <citation type="submission" date="2023-08" db="EMBL/GenBank/DDBJ databases">
        <title>Chromosome-level Genome Assembly of mud carp (Cirrhinus molitorella).</title>
        <authorList>
            <person name="Liu H."/>
        </authorList>
    </citation>
    <scope>NUCLEOTIDE SEQUENCE</scope>
    <source>
        <strain evidence="9">Prfri</strain>
        <tissue evidence="9">Muscle</tissue>
    </source>
</reference>
<dbReference type="AlphaFoldDB" id="A0AA88PWK3"/>
<keyword evidence="10" id="KW-1185">Reference proteome</keyword>
<dbReference type="InterPro" id="IPR007110">
    <property type="entry name" value="Ig-like_dom"/>
</dbReference>
<feature type="signal peptide" evidence="7">
    <location>
        <begin position="1"/>
        <end position="20"/>
    </location>
</feature>
<organism evidence="9 10">
    <name type="scientific">Cirrhinus molitorella</name>
    <name type="common">mud carp</name>
    <dbReference type="NCBI Taxonomy" id="172907"/>
    <lineage>
        <taxon>Eukaryota</taxon>
        <taxon>Metazoa</taxon>
        <taxon>Chordata</taxon>
        <taxon>Craniata</taxon>
        <taxon>Vertebrata</taxon>
        <taxon>Euteleostomi</taxon>
        <taxon>Actinopterygii</taxon>
        <taxon>Neopterygii</taxon>
        <taxon>Teleostei</taxon>
        <taxon>Ostariophysi</taxon>
        <taxon>Cypriniformes</taxon>
        <taxon>Cyprinidae</taxon>
        <taxon>Labeoninae</taxon>
        <taxon>Labeonini</taxon>
        <taxon>Cirrhinus</taxon>
    </lineage>
</organism>